<proteinExistence type="predicted"/>
<comment type="caution">
    <text evidence="2">The sequence shown here is derived from an EMBL/GenBank/DDBJ whole genome shotgun (WGS) entry which is preliminary data.</text>
</comment>
<sequence>LADMDQLSEEFVAACDPEDAASYFQHCLKYEQQFKEADAEAEKSEEDLVDDDQDQEEEEVSEED</sequence>
<evidence type="ECO:0000313" key="2">
    <source>
        <dbReference type="EMBL" id="CAF1423061.1"/>
    </source>
</evidence>
<evidence type="ECO:0000313" key="3">
    <source>
        <dbReference type="EMBL" id="CAF4223209.1"/>
    </source>
</evidence>
<name>A0A8S2FCF0_9BILA</name>
<dbReference type="Proteomes" id="UP000682733">
    <property type="component" value="Unassembled WGS sequence"/>
</dbReference>
<reference evidence="2" key="1">
    <citation type="submission" date="2021-02" db="EMBL/GenBank/DDBJ databases">
        <authorList>
            <person name="Nowell W R."/>
        </authorList>
    </citation>
    <scope>NUCLEOTIDE SEQUENCE</scope>
</reference>
<dbReference type="AlphaFoldDB" id="A0A8S2FCF0"/>
<evidence type="ECO:0000256" key="1">
    <source>
        <dbReference type="SAM" id="MobiDB-lite"/>
    </source>
</evidence>
<feature type="non-terminal residue" evidence="2">
    <location>
        <position position="1"/>
    </location>
</feature>
<feature type="compositionally biased region" description="Acidic residues" evidence="1">
    <location>
        <begin position="43"/>
        <end position="64"/>
    </location>
</feature>
<accession>A0A8S2FCF0</accession>
<dbReference type="Proteomes" id="UP000677228">
    <property type="component" value="Unassembled WGS sequence"/>
</dbReference>
<organism evidence="2 4">
    <name type="scientific">Didymodactylos carnosus</name>
    <dbReference type="NCBI Taxonomy" id="1234261"/>
    <lineage>
        <taxon>Eukaryota</taxon>
        <taxon>Metazoa</taxon>
        <taxon>Spiralia</taxon>
        <taxon>Gnathifera</taxon>
        <taxon>Rotifera</taxon>
        <taxon>Eurotatoria</taxon>
        <taxon>Bdelloidea</taxon>
        <taxon>Philodinida</taxon>
        <taxon>Philodinidae</taxon>
        <taxon>Didymodactylos</taxon>
    </lineage>
</organism>
<dbReference type="EMBL" id="CAJNOK010027608">
    <property type="protein sequence ID" value="CAF1423061.1"/>
    <property type="molecule type" value="Genomic_DNA"/>
</dbReference>
<dbReference type="EMBL" id="CAJOBA010049372">
    <property type="protein sequence ID" value="CAF4223209.1"/>
    <property type="molecule type" value="Genomic_DNA"/>
</dbReference>
<protein>
    <submittedName>
        <fullName evidence="2">Uncharacterized protein</fullName>
    </submittedName>
</protein>
<feature type="region of interest" description="Disordered" evidence="1">
    <location>
        <begin position="35"/>
        <end position="64"/>
    </location>
</feature>
<evidence type="ECO:0000313" key="4">
    <source>
        <dbReference type="Proteomes" id="UP000677228"/>
    </source>
</evidence>
<gene>
    <name evidence="2" type="ORF">OVA965_LOCUS33764</name>
    <name evidence="3" type="ORF">TMI583_LOCUS34662</name>
</gene>